<dbReference type="EMBL" id="JAHRHY010000013">
    <property type="protein sequence ID" value="KAG9064550.1"/>
    <property type="molecule type" value="Genomic_DNA"/>
</dbReference>
<feature type="region of interest" description="Disordered" evidence="1">
    <location>
        <begin position="411"/>
        <end position="435"/>
    </location>
</feature>
<reference evidence="2" key="1">
    <citation type="submission" date="2021-06" db="EMBL/GenBank/DDBJ databases">
        <title>Genome Sequence of Mortierella hyaline Strain SCG-10, a Cold-Adapted, Nitrate-Reducing Fungus Isolated from Soil in Minnesota, USA.</title>
        <authorList>
            <person name="Aldossari N."/>
        </authorList>
    </citation>
    <scope>NUCLEOTIDE SEQUENCE</scope>
    <source>
        <strain evidence="2">SCG-10</strain>
    </source>
</reference>
<evidence type="ECO:0000256" key="1">
    <source>
        <dbReference type="SAM" id="MobiDB-lite"/>
    </source>
</evidence>
<feature type="region of interest" description="Disordered" evidence="1">
    <location>
        <begin position="346"/>
        <end position="366"/>
    </location>
</feature>
<organism evidence="2 3">
    <name type="scientific">Linnemannia hyalina</name>
    <dbReference type="NCBI Taxonomy" id="64524"/>
    <lineage>
        <taxon>Eukaryota</taxon>
        <taxon>Fungi</taxon>
        <taxon>Fungi incertae sedis</taxon>
        <taxon>Mucoromycota</taxon>
        <taxon>Mortierellomycotina</taxon>
        <taxon>Mortierellomycetes</taxon>
        <taxon>Mortierellales</taxon>
        <taxon>Mortierellaceae</taxon>
        <taxon>Linnemannia</taxon>
    </lineage>
</organism>
<feature type="region of interest" description="Disordered" evidence="1">
    <location>
        <begin position="576"/>
        <end position="809"/>
    </location>
</feature>
<feature type="compositionally biased region" description="Polar residues" evidence="1">
    <location>
        <begin position="499"/>
        <end position="518"/>
    </location>
</feature>
<feature type="compositionally biased region" description="Polar residues" evidence="1">
    <location>
        <begin position="477"/>
        <end position="489"/>
    </location>
</feature>
<feature type="compositionally biased region" description="Low complexity" evidence="1">
    <location>
        <begin position="684"/>
        <end position="710"/>
    </location>
</feature>
<feature type="compositionally biased region" description="Low complexity" evidence="1">
    <location>
        <begin position="846"/>
        <end position="869"/>
    </location>
</feature>
<feature type="region of interest" description="Disordered" evidence="1">
    <location>
        <begin position="477"/>
        <end position="534"/>
    </location>
</feature>
<feature type="compositionally biased region" description="Low complexity" evidence="1">
    <location>
        <begin position="412"/>
        <end position="422"/>
    </location>
</feature>
<feature type="compositionally biased region" description="Polar residues" evidence="1">
    <location>
        <begin position="711"/>
        <end position="742"/>
    </location>
</feature>
<feature type="compositionally biased region" description="Low complexity" evidence="1">
    <location>
        <begin position="600"/>
        <end position="611"/>
    </location>
</feature>
<feature type="region of interest" description="Disordered" evidence="1">
    <location>
        <begin position="75"/>
        <end position="206"/>
    </location>
</feature>
<feature type="compositionally biased region" description="Low complexity" evidence="1">
    <location>
        <begin position="791"/>
        <end position="809"/>
    </location>
</feature>
<feature type="compositionally biased region" description="Low complexity" evidence="1">
    <location>
        <begin position="144"/>
        <end position="161"/>
    </location>
</feature>
<feature type="compositionally biased region" description="Low complexity" evidence="1">
    <location>
        <begin position="619"/>
        <end position="652"/>
    </location>
</feature>
<name>A0A9P7XNN5_9FUNG</name>
<keyword evidence="3" id="KW-1185">Reference proteome</keyword>
<feature type="region of interest" description="Disordered" evidence="1">
    <location>
        <begin position="846"/>
        <end position="897"/>
    </location>
</feature>
<gene>
    <name evidence="2" type="ORF">KI688_002808</name>
</gene>
<feature type="compositionally biased region" description="Polar residues" evidence="1">
    <location>
        <begin position="288"/>
        <end position="297"/>
    </location>
</feature>
<feature type="region of interest" description="Disordered" evidence="1">
    <location>
        <begin position="223"/>
        <end position="246"/>
    </location>
</feature>
<feature type="region of interest" description="Disordered" evidence="1">
    <location>
        <begin position="288"/>
        <end position="312"/>
    </location>
</feature>
<accession>A0A9P7XNN5</accession>
<feature type="region of interest" description="Disordered" evidence="1">
    <location>
        <begin position="1"/>
        <end position="20"/>
    </location>
</feature>
<feature type="compositionally biased region" description="Polar residues" evidence="1">
    <location>
        <begin position="576"/>
        <end position="599"/>
    </location>
</feature>
<feature type="compositionally biased region" description="Low complexity" evidence="1">
    <location>
        <begin position="770"/>
        <end position="781"/>
    </location>
</feature>
<dbReference type="AlphaFoldDB" id="A0A9P7XNN5"/>
<sequence length="1093" mass="114370">MRSGTPLQQQQQQQQQSNLRHLSPRPDQLLHLTCSTATSAQPASNGGLTTITAITIAASSMVGHLPLAQQLSHRLPPSAVDEPKEGRAGSRSPSIARSVSSFSTNGGADSPKNGGGTDQRPRWVGAWSSTYTPPPSKSVARRQSLLPSNNSSPASRNSNNSGLDEPPPLLSAYVSATALNQPPRRETYDPSVVKNGASNHARGRSPSAVVCLASAAKYASAAFKESNNSTSPCDTVDSSSSNSNSRTVNVCHPIGKDDCDHDHLDGEHGMEGVHDRDGEHGYIASSLDRSLTSTTPSAEGGPSRKTTATAPAPTVGKTWQFALLPAPPLETSPALIRKFLSTEALTGSSSHSSSSPSIPSHLPPASRSSSSSSYAGLFVTAPAVAAVNPVQFLATSRVVVAEAASFIGQHPMSSSASAMSNSTITPSMEDNKESTPSILAASLLSYETTTTLLEQEGDDNSHASSLLARWQQRSPSPLGQYSIAAGSSTDADDHDDRSVTPTPSGRTNSLRTKPSFDSLSVMDRPGTPSTCSSPAQELFSRIMDQNNDHINNNSRRHSMGSLVDIMASKARMYLSPSSRNSVDGSSLATPPANNGRKTTSSSSLGHSALSSERPHRNSISDIASASTTTLPPLPPTQTNSPQTQTRPHPHQQVVRVSSIESFPRHPSASSSNLRIQSLRDLFRSSSSNSSASSSSASVTGAAGAGSNSNSLTTTPNHSRTPTVESAPLNYNTNAGAGTSRRNSLMDLLIPFTSSKPTPPSTPLEDDHRSTTATSSSSSSTITRHRSETNGSATSASTTSSSPCPSPVLRKLGSRSSLSLVAPPLVVPQIKQSPKLSHATLLSLTPASADTNDSSSSDPSSSQPNNTNNNGTLRRPKYQVLTTPGSTTVGGPSNKPSPFPSFTVVNEIWMDPTTNTLHQLPGVLLTPSLPFPSSDNSIATASTMTQLPSTTPAANGPEGTPESLEWPWTNMNPADRDKWPAAFHISAQHGGILALPPTYSPGSELDEATAISFSRTHSYGLPLDYGSSVMEARRYFGTGGMESVQSSLAGSRVSGSGSLYFDETLGQTPYGNGYYYGQQHAQHGPLGPPAATGY</sequence>
<evidence type="ECO:0000313" key="3">
    <source>
        <dbReference type="Proteomes" id="UP000707451"/>
    </source>
</evidence>
<dbReference type="Proteomes" id="UP000707451">
    <property type="component" value="Unassembled WGS sequence"/>
</dbReference>
<evidence type="ECO:0000313" key="2">
    <source>
        <dbReference type="EMBL" id="KAG9064550.1"/>
    </source>
</evidence>
<comment type="caution">
    <text evidence="2">The sequence shown here is derived from an EMBL/GenBank/DDBJ whole genome shotgun (WGS) entry which is preliminary data.</text>
</comment>
<dbReference type="OrthoDB" id="2449409at2759"/>
<feature type="compositionally biased region" description="Low complexity" evidence="1">
    <location>
        <begin position="229"/>
        <end position="246"/>
    </location>
</feature>
<feature type="compositionally biased region" description="Low complexity" evidence="1">
    <location>
        <begin position="348"/>
        <end position="366"/>
    </location>
</feature>
<protein>
    <submittedName>
        <fullName evidence="2">Uncharacterized protein</fullName>
    </submittedName>
</protein>
<proteinExistence type="predicted"/>
<feature type="compositionally biased region" description="Low complexity" evidence="1">
    <location>
        <begin position="881"/>
        <end position="892"/>
    </location>
</feature>
<feature type="compositionally biased region" description="Low complexity" evidence="1">
    <location>
        <begin position="90"/>
        <end position="103"/>
    </location>
</feature>